<evidence type="ECO:0000313" key="2">
    <source>
        <dbReference type="Proteomes" id="UP001472677"/>
    </source>
</evidence>
<reference evidence="1 2" key="1">
    <citation type="journal article" date="2024" name="G3 (Bethesda)">
        <title>Genome assembly of Hibiscus sabdariffa L. provides insights into metabolisms of medicinal natural products.</title>
        <authorList>
            <person name="Kim T."/>
        </authorList>
    </citation>
    <scope>NUCLEOTIDE SEQUENCE [LARGE SCALE GENOMIC DNA]</scope>
    <source>
        <strain evidence="1">TK-2024</strain>
        <tissue evidence="1">Old leaves</tissue>
    </source>
</reference>
<accession>A0ABR2DT60</accession>
<evidence type="ECO:0000313" key="1">
    <source>
        <dbReference type="EMBL" id="KAK8545930.1"/>
    </source>
</evidence>
<gene>
    <name evidence="1" type="ORF">V6N12_026739</name>
</gene>
<keyword evidence="2" id="KW-1185">Reference proteome</keyword>
<comment type="caution">
    <text evidence="1">The sequence shown here is derived from an EMBL/GenBank/DDBJ whole genome shotgun (WGS) entry which is preliminary data.</text>
</comment>
<dbReference type="PANTHER" id="PTHR33511">
    <property type="entry name" value="OS06G0632400 PROTEIN"/>
    <property type="match status" value="1"/>
</dbReference>
<protein>
    <submittedName>
        <fullName evidence="1">Uncharacterized protein</fullName>
    </submittedName>
</protein>
<name>A0ABR2DT60_9ROSI</name>
<dbReference type="EMBL" id="JBBPBM010000023">
    <property type="protein sequence ID" value="KAK8545930.1"/>
    <property type="molecule type" value="Genomic_DNA"/>
</dbReference>
<sequence length="112" mass="12571">MLGLALPPYKTGFKSTQREYQSAAVKPLSMAGNNHKKSFSLFGFFKAKKGRIGKDQLEEDVWSTRKVYPSEEDNTLRVVAEPGIDKRASAFIANFHATRVSQMLTMQAETEL</sequence>
<organism evidence="1 2">
    <name type="scientific">Hibiscus sabdariffa</name>
    <name type="common">roselle</name>
    <dbReference type="NCBI Taxonomy" id="183260"/>
    <lineage>
        <taxon>Eukaryota</taxon>
        <taxon>Viridiplantae</taxon>
        <taxon>Streptophyta</taxon>
        <taxon>Embryophyta</taxon>
        <taxon>Tracheophyta</taxon>
        <taxon>Spermatophyta</taxon>
        <taxon>Magnoliopsida</taxon>
        <taxon>eudicotyledons</taxon>
        <taxon>Gunneridae</taxon>
        <taxon>Pentapetalae</taxon>
        <taxon>rosids</taxon>
        <taxon>malvids</taxon>
        <taxon>Malvales</taxon>
        <taxon>Malvaceae</taxon>
        <taxon>Malvoideae</taxon>
        <taxon>Hibiscus</taxon>
    </lineage>
</organism>
<dbReference type="Proteomes" id="UP001472677">
    <property type="component" value="Unassembled WGS sequence"/>
</dbReference>
<proteinExistence type="predicted"/>